<sequence>MGTTVVRAIYIGSPRKGDEGTPRSRQPRMRSRVGPSILMDGGTREPSVTTGAPRRQRGRKARIMSSSRLPLQPTPPLAGASTALDLPRPQETPSPCTLPLPSSNEKKTQRNRRRPGKDPVFEEVLVEDIVEGEDDDSSECLVSAFKRLGAEETLLPAFNRLNHGHDGCQGDLRRWSSKGRRRHAEESANSDALSGRPKHTDGRRDKRAQRHYQSPTKTKRTKGSDNNMSRLEREVSELKRQVETKLLQGLQTPSRDLPWPESGETFLALKLRHVDRIYGDVSRRASSCGADFSNSVILELSQIYGDEVTVNGLHGDDRLNIGGGS</sequence>
<reference evidence="2 3" key="1">
    <citation type="submission" date="2018-04" db="EMBL/GenBank/DDBJ databases">
        <authorList>
            <person name="Vogel A."/>
        </authorList>
    </citation>
    <scope>NUCLEOTIDE SEQUENCE [LARGE SCALE GENOMIC DNA]</scope>
</reference>
<dbReference type="EMBL" id="OOIL02000890">
    <property type="protein sequence ID" value="VFQ70459.1"/>
    <property type="molecule type" value="Genomic_DNA"/>
</dbReference>
<proteinExistence type="predicted"/>
<organism evidence="2 3">
    <name type="scientific">Cuscuta campestris</name>
    <dbReference type="NCBI Taxonomy" id="132261"/>
    <lineage>
        <taxon>Eukaryota</taxon>
        <taxon>Viridiplantae</taxon>
        <taxon>Streptophyta</taxon>
        <taxon>Embryophyta</taxon>
        <taxon>Tracheophyta</taxon>
        <taxon>Spermatophyta</taxon>
        <taxon>Magnoliopsida</taxon>
        <taxon>eudicotyledons</taxon>
        <taxon>Gunneridae</taxon>
        <taxon>Pentapetalae</taxon>
        <taxon>asterids</taxon>
        <taxon>lamiids</taxon>
        <taxon>Solanales</taxon>
        <taxon>Convolvulaceae</taxon>
        <taxon>Cuscuteae</taxon>
        <taxon>Cuscuta</taxon>
        <taxon>Cuscuta subgen. Grammica</taxon>
        <taxon>Cuscuta sect. Cleistogrammica</taxon>
    </lineage>
</organism>
<evidence type="ECO:0000256" key="1">
    <source>
        <dbReference type="SAM" id="MobiDB-lite"/>
    </source>
</evidence>
<evidence type="ECO:0000313" key="3">
    <source>
        <dbReference type="Proteomes" id="UP000595140"/>
    </source>
</evidence>
<name>A0A484L2A1_9ASTE</name>
<protein>
    <submittedName>
        <fullName evidence="2">Uncharacterized protein</fullName>
    </submittedName>
</protein>
<keyword evidence="3" id="KW-1185">Reference proteome</keyword>
<gene>
    <name evidence="2" type="ORF">CCAM_LOCUS12235</name>
</gene>
<dbReference type="AlphaFoldDB" id="A0A484L2A1"/>
<feature type="region of interest" description="Disordered" evidence="1">
    <location>
        <begin position="1"/>
        <end position="119"/>
    </location>
</feature>
<feature type="region of interest" description="Disordered" evidence="1">
    <location>
        <begin position="162"/>
        <end position="229"/>
    </location>
</feature>
<accession>A0A484L2A1</accession>
<feature type="compositionally biased region" description="Basic and acidic residues" evidence="1">
    <location>
        <begin position="163"/>
        <end position="174"/>
    </location>
</feature>
<dbReference type="Proteomes" id="UP000595140">
    <property type="component" value="Unassembled WGS sequence"/>
</dbReference>
<evidence type="ECO:0000313" key="2">
    <source>
        <dbReference type="EMBL" id="VFQ70459.1"/>
    </source>
</evidence>